<comment type="caution">
    <text evidence="3">The sequence shown here is derived from an EMBL/GenBank/DDBJ whole genome shotgun (WGS) entry which is preliminary data.</text>
</comment>
<evidence type="ECO:0000259" key="2">
    <source>
        <dbReference type="PROSITE" id="PS50209"/>
    </source>
</evidence>
<reference evidence="3" key="1">
    <citation type="journal article" date="2023" name="Mol. Biol. Evol.">
        <title>Third-Generation Sequencing Reveals the Adaptive Role of the Epigenome in Three Deep-Sea Polychaetes.</title>
        <authorList>
            <person name="Perez M."/>
            <person name="Aroh O."/>
            <person name="Sun Y."/>
            <person name="Lan Y."/>
            <person name="Juniper S.K."/>
            <person name="Young C.R."/>
            <person name="Angers B."/>
            <person name="Qian P.Y."/>
        </authorList>
    </citation>
    <scope>NUCLEOTIDE SEQUENCE</scope>
    <source>
        <strain evidence="3">P08H-3</strain>
    </source>
</reference>
<proteinExistence type="predicted"/>
<evidence type="ECO:0000313" key="4">
    <source>
        <dbReference type="Proteomes" id="UP001208570"/>
    </source>
</evidence>
<protein>
    <recommendedName>
        <fullName evidence="2">CARD domain-containing protein</fullName>
    </recommendedName>
</protein>
<accession>A0AAD9MZ26</accession>
<dbReference type="Pfam" id="PF00619">
    <property type="entry name" value="CARD"/>
    <property type="match status" value="1"/>
</dbReference>
<dbReference type="AlphaFoldDB" id="A0AAD9MZ26"/>
<evidence type="ECO:0000313" key="3">
    <source>
        <dbReference type="EMBL" id="KAK2148991.1"/>
    </source>
</evidence>
<keyword evidence="4" id="KW-1185">Reference proteome</keyword>
<evidence type="ECO:0000256" key="1">
    <source>
        <dbReference type="SAM" id="MobiDB-lite"/>
    </source>
</evidence>
<dbReference type="Gene3D" id="1.10.533.10">
    <property type="entry name" value="Death Domain, Fas"/>
    <property type="match status" value="1"/>
</dbReference>
<dbReference type="InterPro" id="IPR011029">
    <property type="entry name" value="DEATH-like_dom_sf"/>
</dbReference>
<dbReference type="Proteomes" id="UP001208570">
    <property type="component" value="Unassembled WGS sequence"/>
</dbReference>
<sequence length="238" mass="27968">MADYGHRIRTERQPYDYGIDNPDDFMLNYRYTLVNVIEVDQAIVWLMSNKVLDKTDKEKILFGYKTSVLKAGDLIDAVLRRGPRAFNALMELIEYEYPQICEKMIGRPSREPDPDVYIPTEKRSKHVSQSFKSGIELILKALDDTKAARNQAQRSMKELQTCYVTFNPTHAKSQTIYGRIEVGREIGKMPALDQRKLRELVRQIQHVQKERAEVVKQQEILRQERDQYREKGQETEER</sequence>
<name>A0AAD9MZ26_9ANNE</name>
<dbReference type="GO" id="GO:0042981">
    <property type="term" value="P:regulation of apoptotic process"/>
    <property type="evidence" value="ECO:0007669"/>
    <property type="project" value="InterPro"/>
</dbReference>
<feature type="domain" description="CARD" evidence="2">
    <location>
        <begin position="24"/>
        <end position="108"/>
    </location>
</feature>
<dbReference type="PROSITE" id="PS50209">
    <property type="entry name" value="CARD"/>
    <property type="match status" value="1"/>
</dbReference>
<dbReference type="SUPFAM" id="SSF47986">
    <property type="entry name" value="DEATH domain"/>
    <property type="match status" value="1"/>
</dbReference>
<dbReference type="EMBL" id="JAODUP010000472">
    <property type="protein sequence ID" value="KAK2148991.1"/>
    <property type="molecule type" value="Genomic_DNA"/>
</dbReference>
<gene>
    <name evidence="3" type="ORF">LSH36_472g01011</name>
</gene>
<organism evidence="3 4">
    <name type="scientific">Paralvinella palmiformis</name>
    <dbReference type="NCBI Taxonomy" id="53620"/>
    <lineage>
        <taxon>Eukaryota</taxon>
        <taxon>Metazoa</taxon>
        <taxon>Spiralia</taxon>
        <taxon>Lophotrochozoa</taxon>
        <taxon>Annelida</taxon>
        <taxon>Polychaeta</taxon>
        <taxon>Sedentaria</taxon>
        <taxon>Canalipalpata</taxon>
        <taxon>Terebellida</taxon>
        <taxon>Terebelliformia</taxon>
        <taxon>Alvinellidae</taxon>
        <taxon>Paralvinella</taxon>
    </lineage>
</organism>
<dbReference type="InterPro" id="IPR001315">
    <property type="entry name" value="CARD"/>
</dbReference>
<feature type="region of interest" description="Disordered" evidence="1">
    <location>
        <begin position="215"/>
        <end position="238"/>
    </location>
</feature>